<proteinExistence type="predicted"/>
<dbReference type="NCBIfam" id="TIGR03083">
    <property type="entry name" value="maleylpyruvate isomerase family mycothiol-dependent enzyme"/>
    <property type="match status" value="1"/>
</dbReference>
<reference evidence="2 3" key="1">
    <citation type="submission" date="2015-03" db="EMBL/GenBank/DDBJ databases">
        <title>Luteipulveratus halotolerans sp. nov., a novel actinobacterium (Dermacoccaceae) from Sarawak, Malaysia.</title>
        <authorList>
            <person name="Juboi H."/>
            <person name="Basik A."/>
            <person name="Shamsul S.S."/>
            <person name="Arnold P."/>
            <person name="Schmitt E.K."/>
            <person name="Sanglier J.-J."/>
            <person name="Yeo T."/>
        </authorList>
    </citation>
    <scope>NUCLEOTIDE SEQUENCE [LARGE SCALE GENOMIC DNA]</scope>
    <source>
        <strain evidence="2 3">MN07-A0370</strain>
    </source>
</reference>
<dbReference type="GO" id="GO:0046872">
    <property type="term" value="F:metal ion binding"/>
    <property type="evidence" value="ECO:0007669"/>
    <property type="project" value="InterPro"/>
</dbReference>
<dbReference type="KEGG" id="lmoi:VV02_20390"/>
<evidence type="ECO:0000313" key="2">
    <source>
        <dbReference type="EMBL" id="AKU19148.1"/>
    </source>
</evidence>
<sequence>MSTTETRIADTDLRPALNLALDQIERLLTVVTPDQAPLPTPCSEFDVSTLVDHLQGVVRRLAVILSGQHFSTAPAIVASTSWLPDWTEGRTALAPLLADDATLAREATVPWGTTTGAGAIASYLGELTTHAWDLAAATGHLDELDPTLAELALPTYQTILPATPRALPQIPFGAVVEVGLDAGPYEQLVAWTGRDPRWS</sequence>
<dbReference type="SUPFAM" id="SSF109854">
    <property type="entry name" value="DinB/YfiT-like putative metalloenzymes"/>
    <property type="match status" value="1"/>
</dbReference>
<dbReference type="InterPro" id="IPR017520">
    <property type="entry name" value="CHP03086"/>
</dbReference>
<dbReference type="InterPro" id="IPR017517">
    <property type="entry name" value="Maleyloyr_isom"/>
</dbReference>
<protein>
    <recommendedName>
        <fullName evidence="1">Mycothiol-dependent maleylpyruvate isomerase metal-binding domain-containing protein</fullName>
    </recommendedName>
</protein>
<dbReference type="InterPro" id="IPR024344">
    <property type="entry name" value="MDMPI_metal-binding"/>
</dbReference>
<feature type="domain" description="Mycothiol-dependent maleylpyruvate isomerase metal-binding" evidence="1">
    <location>
        <begin position="19"/>
        <end position="135"/>
    </location>
</feature>
<dbReference type="InterPro" id="IPR034660">
    <property type="entry name" value="DinB/YfiT-like"/>
</dbReference>
<evidence type="ECO:0000259" key="1">
    <source>
        <dbReference type="Pfam" id="PF11716"/>
    </source>
</evidence>
<dbReference type="NCBIfam" id="TIGR03086">
    <property type="entry name" value="TIGR03086 family metal-binding protein"/>
    <property type="match status" value="1"/>
</dbReference>
<organism evidence="2 3">
    <name type="scientific">Luteipulveratus mongoliensis</name>
    <dbReference type="NCBI Taxonomy" id="571913"/>
    <lineage>
        <taxon>Bacteria</taxon>
        <taxon>Bacillati</taxon>
        <taxon>Actinomycetota</taxon>
        <taxon>Actinomycetes</taxon>
        <taxon>Micrococcales</taxon>
        <taxon>Dermacoccaceae</taxon>
        <taxon>Luteipulveratus</taxon>
    </lineage>
</organism>
<dbReference type="OrthoDB" id="8755073at2"/>
<name>A0A0K1JRC7_9MICO</name>
<gene>
    <name evidence="2" type="ORF">VV02_20390</name>
</gene>
<dbReference type="STRING" id="571913.VV02_20390"/>
<accession>A0A0K1JRC7</accession>
<dbReference type="AlphaFoldDB" id="A0A0K1JRC7"/>
<dbReference type="RefSeq" id="WP_052597341.1">
    <property type="nucleotide sequence ID" value="NZ_CP011112.1"/>
</dbReference>
<dbReference type="PATRIC" id="fig|571913.6.peg.4134"/>
<dbReference type="Proteomes" id="UP000066480">
    <property type="component" value="Chromosome"/>
</dbReference>
<keyword evidence="3" id="KW-1185">Reference proteome</keyword>
<dbReference type="Pfam" id="PF11716">
    <property type="entry name" value="MDMPI_N"/>
    <property type="match status" value="1"/>
</dbReference>
<dbReference type="EMBL" id="CP011112">
    <property type="protein sequence ID" value="AKU19148.1"/>
    <property type="molecule type" value="Genomic_DNA"/>
</dbReference>
<evidence type="ECO:0000313" key="3">
    <source>
        <dbReference type="Proteomes" id="UP000066480"/>
    </source>
</evidence>